<dbReference type="Gene3D" id="3.30.1200.10">
    <property type="entry name" value="YggU-like"/>
    <property type="match status" value="1"/>
</dbReference>
<dbReference type="SUPFAM" id="SSF69786">
    <property type="entry name" value="YggU-like"/>
    <property type="match status" value="1"/>
</dbReference>
<sequence>MPPAPTPLADSCKLAIKAIPNAPRNEVAGWLGDALKVKVHAPALEGRANDELCEFIAATLGLPRRAVVVATGEKSRQKLLQITGLTLDAVKSRLARPAKPA</sequence>
<protein>
    <recommendedName>
        <fullName evidence="2">UPF0235 protein AW736_08575</fullName>
    </recommendedName>
</protein>
<dbReference type="SMART" id="SM01152">
    <property type="entry name" value="DUF167"/>
    <property type="match status" value="1"/>
</dbReference>
<dbReference type="Proteomes" id="UP000078486">
    <property type="component" value="Unassembled WGS sequence"/>
</dbReference>
<evidence type="ECO:0000313" key="3">
    <source>
        <dbReference type="EMBL" id="OAM89668.1"/>
    </source>
</evidence>
<proteinExistence type="inferred from homology"/>
<evidence type="ECO:0000313" key="4">
    <source>
        <dbReference type="Proteomes" id="UP000078486"/>
    </source>
</evidence>
<comment type="caution">
    <text evidence="3">The sequence shown here is derived from an EMBL/GenBank/DDBJ whole genome shotgun (WGS) entry which is preliminary data.</text>
</comment>
<organism evidence="3 4">
    <name type="scientific">Termitidicoccus mucosus</name>
    <dbReference type="NCBI Taxonomy" id="1184151"/>
    <lineage>
        <taxon>Bacteria</taxon>
        <taxon>Pseudomonadati</taxon>
        <taxon>Verrucomicrobiota</taxon>
        <taxon>Opitutia</taxon>
        <taxon>Opitutales</taxon>
        <taxon>Opitutaceae</taxon>
        <taxon>Termitidicoccus</taxon>
    </lineage>
</organism>
<evidence type="ECO:0000256" key="1">
    <source>
        <dbReference type="ARBA" id="ARBA00010364"/>
    </source>
</evidence>
<dbReference type="GO" id="GO:0005737">
    <property type="term" value="C:cytoplasm"/>
    <property type="evidence" value="ECO:0007669"/>
    <property type="project" value="TreeGrafter"/>
</dbReference>
<dbReference type="InterPro" id="IPR036591">
    <property type="entry name" value="YggU-like_sf"/>
</dbReference>
<dbReference type="OrthoDB" id="9801972at2"/>
<dbReference type="PANTHER" id="PTHR13420">
    <property type="entry name" value="UPF0235 PROTEIN C15ORF40"/>
    <property type="match status" value="1"/>
</dbReference>
<dbReference type="EMBL" id="LRRQ01000083">
    <property type="protein sequence ID" value="OAM89668.1"/>
    <property type="molecule type" value="Genomic_DNA"/>
</dbReference>
<dbReference type="RefSeq" id="WP_068769911.1">
    <property type="nucleotide sequence ID" value="NZ_CP109796.1"/>
</dbReference>
<dbReference type="InterPro" id="IPR003746">
    <property type="entry name" value="DUF167"/>
</dbReference>
<dbReference type="NCBIfam" id="TIGR00251">
    <property type="entry name" value="DUF167 family protein"/>
    <property type="match status" value="1"/>
</dbReference>
<evidence type="ECO:0000256" key="2">
    <source>
        <dbReference type="HAMAP-Rule" id="MF_00634"/>
    </source>
</evidence>
<dbReference type="STRING" id="1184151.AW736_08575"/>
<comment type="similarity">
    <text evidence="1 2">Belongs to the UPF0235 family.</text>
</comment>
<keyword evidence="4" id="KW-1185">Reference proteome</keyword>
<name>A0A178IIS5_9BACT</name>
<dbReference type="HAMAP" id="MF_00634">
    <property type="entry name" value="UPF0235"/>
    <property type="match status" value="1"/>
</dbReference>
<dbReference type="PANTHER" id="PTHR13420:SF7">
    <property type="entry name" value="UPF0235 PROTEIN C15ORF40"/>
    <property type="match status" value="1"/>
</dbReference>
<accession>A0A178IIS5</accession>
<dbReference type="Pfam" id="PF02594">
    <property type="entry name" value="DUF167"/>
    <property type="match status" value="1"/>
</dbReference>
<reference evidence="3 4" key="1">
    <citation type="submission" date="2016-01" db="EMBL/GenBank/DDBJ databases">
        <title>High potential of lignocellulose degradation of a new Verrucomicrobia species.</title>
        <authorList>
            <person name="Wang Y."/>
            <person name="Shi Y."/>
            <person name="Qiu Z."/>
            <person name="Liu S."/>
            <person name="Yang H."/>
        </authorList>
    </citation>
    <scope>NUCLEOTIDE SEQUENCE [LARGE SCALE GENOMIC DNA]</scope>
    <source>
        <strain evidence="3 4">TSB47</strain>
    </source>
</reference>
<gene>
    <name evidence="3" type="ORF">AW736_08575</name>
</gene>
<dbReference type="AlphaFoldDB" id="A0A178IIS5"/>